<comment type="caution">
    <text evidence="2">The sequence shown here is derived from an EMBL/GenBank/DDBJ whole genome shotgun (WGS) entry which is preliminary data.</text>
</comment>
<proteinExistence type="predicted"/>
<evidence type="ECO:0000313" key="3">
    <source>
        <dbReference type="Proteomes" id="UP001431217"/>
    </source>
</evidence>
<sequence length="226" mass="23755">MKLFHLVTKAPPSGRHPSEVPQMINALLVTNAPPANGDLDMTTCRMLSLLALCLLAACKQSSPDTGTAQPPADTSAVAAESAAQPNPTVAQQPTAPPPVAAPIATQIGPKGSQWDLSKVAVTGNVLTVQFNIRTGDENLWNPSLPLSDVSVVDDATSQRYSPLQDNSGKPMAAPLNTQNDQKLKLDIKKNSNGVIWVKFPAPPATSQTVSINIPEVAPFDGVAIQR</sequence>
<feature type="region of interest" description="Disordered" evidence="1">
    <location>
        <begin position="62"/>
        <end position="106"/>
    </location>
</feature>
<evidence type="ECO:0000313" key="2">
    <source>
        <dbReference type="EMBL" id="MCL1634572.1"/>
    </source>
</evidence>
<organism evidence="2 3">
    <name type="scientific">Luteimonas galliterrae</name>
    <dbReference type="NCBI Taxonomy" id="2940486"/>
    <lineage>
        <taxon>Bacteria</taxon>
        <taxon>Pseudomonadati</taxon>
        <taxon>Pseudomonadota</taxon>
        <taxon>Gammaproteobacteria</taxon>
        <taxon>Lysobacterales</taxon>
        <taxon>Lysobacteraceae</taxon>
        <taxon>Luteimonas</taxon>
    </lineage>
</organism>
<dbReference type="EMBL" id="JAMBEP010000001">
    <property type="protein sequence ID" value="MCL1634572.1"/>
    <property type="molecule type" value="Genomic_DNA"/>
</dbReference>
<dbReference type="Proteomes" id="UP001431217">
    <property type="component" value="Unassembled WGS sequence"/>
</dbReference>
<dbReference type="RefSeq" id="WP_249473146.1">
    <property type="nucleotide sequence ID" value="NZ_JAMBEP010000001.1"/>
</dbReference>
<name>A0ABT0MI81_9GAMM</name>
<evidence type="ECO:0000256" key="1">
    <source>
        <dbReference type="SAM" id="MobiDB-lite"/>
    </source>
</evidence>
<accession>A0ABT0MI81</accession>
<gene>
    <name evidence="2" type="ORF">M2650_08000</name>
</gene>
<reference evidence="2 3" key="1">
    <citation type="submission" date="2022-05" db="EMBL/GenBank/DDBJ databases">
        <title>Luteimonas sp. SX5, whole genome shotgun sequencing project.</title>
        <authorList>
            <person name="Zhao G."/>
            <person name="Shen L."/>
        </authorList>
    </citation>
    <scope>NUCLEOTIDE SEQUENCE [LARGE SCALE GENOMIC DNA]</scope>
    <source>
        <strain evidence="2 3">SX5</strain>
    </source>
</reference>
<keyword evidence="3" id="KW-1185">Reference proteome</keyword>
<protein>
    <recommendedName>
        <fullName evidence="4">DUF4352 domain-containing protein</fullName>
    </recommendedName>
</protein>
<feature type="compositionally biased region" description="Low complexity" evidence="1">
    <location>
        <begin position="72"/>
        <end position="93"/>
    </location>
</feature>
<evidence type="ECO:0008006" key="4">
    <source>
        <dbReference type="Google" id="ProtNLM"/>
    </source>
</evidence>